<dbReference type="Pfam" id="PF05175">
    <property type="entry name" value="MTS"/>
    <property type="match status" value="1"/>
</dbReference>
<evidence type="ECO:0000256" key="2">
    <source>
        <dbReference type="ARBA" id="ARBA00022691"/>
    </source>
</evidence>
<evidence type="ECO:0000313" key="4">
    <source>
        <dbReference type="EMBL" id="AXA43693.1"/>
    </source>
</evidence>
<dbReference type="EMBL" id="CP030762">
    <property type="protein sequence ID" value="AXA43693.1"/>
    <property type="molecule type" value="Genomic_DNA"/>
</dbReference>
<sequence length="361" mass="39564">MPDLADLPVALVRIGFGEFVANFDPLRPRQINWLMHREKVPNHLKVLLDLFLLCREVGIPDLPDNLDWIPAVLVRYHLADVTEGRTLRLRHNMALLPILGRWLFCNPPGTGSKYYVGDDSLALMTRVMPSMGGTVLDLCAGSGLQSLHCAGWARQVTSVECDAEVAALARVNVLLNSLGDRVTAFQGDLFEPVLGQRFDMVIANPPLLPYPDALPDHPIGQGGSNGMHVTCRILNGLQAAMADRGHAQIVSACLTDRFNQGLYDLVSPIARNHGLDIKVSVLSMQDMTENGHSIQAVIRAVAEEISAELETVRQAYVDLLRQRNATHLSFLLLLVTHGNGAIDMTDMSVPGSADLWHVDPL</sequence>
<dbReference type="InterPro" id="IPR029063">
    <property type="entry name" value="SAM-dependent_MTases_sf"/>
</dbReference>
<dbReference type="PANTHER" id="PTHR47739">
    <property type="entry name" value="TRNA1(VAL) (ADENINE(37)-N6)-METHYLTRANSFERASE"/>
    <property type="match status" value="1"/>
</dbReference>
<geneLocation type="plasmid" evidence="4 5">
    <name>unnamed2</name>
</geneLocation>
<name>A0A2Z4YUC1_RHILE</name>
<dbReference type="Gene3D" id="3.40.50.150">
    <property type="entry name" value="Vaccinia Virus protein VP39"/>
    <property type="match status" value="1"/>
</dbReference>
<evidence type="ECO:0000259" key="3">
    <source>
        <dbReference type="Pfam" id="PF05175"/>
    </source>
</evidence>
<dbReference type="AlphaFoldDB" id="A0A2Z4YUC1"/>
<dbReference type="Proteomes" id="UP000251166">
    <property type="component" value="Plasmid unnamed2"/>
</dbReference>
<evidence type="ECO:0000313" key="5">
    <source>
        <dbReference type="Proteomes" id="UP000251166"/>
    </source>
</evidence>
<dbReference type="InterPro" id="IPR050210">
    <property type="entry name" value="tRNA_Adenine-N(6)_MTase"/>
</dbReference>
<dbReference type="GO" id="GO:0032259">
    <property type="term" value="P:methylation"/>
    <property type="evidence" value="ECO:0007669"/>
    <property type="project" value="UniProtKB-KW"/>
</dbReference>
<proteinExistence type="predicted"/>
<protein>
    <submittedName>
        <fullName evidence="4">Methyltransferase domain family protein</fullName>
    </submittedName>
</protein>
<reference evidence="4 5" key="1">
    <citation type="submission" date="2018-07" db="EMBL/GenBank/DDBJ databases">
        <title>Rhizobium leguminosarum strain:ATCC 14479 Genome sequencing and assembly.</title>
        <authorList>
            <person name="Chakraborty R."/>
        </authorList>
    </citation>
    <scope>NUCLEOTIDE SEQUENCE [LARGE SCALE GENOMIC DNA]</scope>
    <source>
        <strain evidence="4 5">ATCC 14479</strain>
        <plasmid evidence="5">Plasmid unnamed2</plasmid>
    </source>
</reference>
<dbReference type="InterPro" id="IPR007848">
    <property type="entry name" value="Small_mtfrase_dom"/>
</dbReference>
<dbReference type="CDD" id="cd02440">
    <property type="entry name" value="AdoMet_MTases"/>
    <property type="match status" value="1"/>
</dbReference>
<keyword evidence="4" id="KW-0808">Transferase</keyword>
<dbReference type="GO" id="GO:0008168">
    <property type="term" value="F:methyltransferase activity"/>
    <property type="evidence" value="ECO:0007669"/>
    <property type="project" value="UniProtKB-KW"/>
</dbReference>
<organism evidence="4 5">
    <name type="scientific">Rhizobium leguminosarum</name>
    <dbReference type="NCBI Taxonomy" id="384"/>
    <lineage>
        <taxon>Bacteria</taxon>
        <taxon>Pseudomonadati</taxon>
        <taxon>Pseudomonadota</taxon>
        <taxon>Alphaproteobacteria</taxon>
        <taxon>Hyphomicrobiales</taxon>
        <taxon>Rhizobiaceae</taxon>
        <taxon>Rhizobium/Agrobacterium group</taxon>
        <taxon>Rhizobium</taxon>
    </lineage>
</organism>
<evidence type="ECO:0000256" key="1">
    <source>
        <dbReference type="ARBA" id="ARBA00022603"/>
    </source>
</evidence>
<keyword evidence="4" id="KW-0614">Plasmid</keyword>
<keyword evidence="1 4" id="KW-0489">Methyltransferase</keyword>
<gene>
    <name evidence="4" type="ORF">DLJ82_7448</name>
</gene>
<dbReference type="RefSeq" id="WP_125853655.1">
    <property type="nucleotide sequence ID" value="NZ_CP030762.1"/>
</dbReference>
<dbReference type="SUPFAM" id="SSF53335">
    <property type="entry name" value="S-adenosyl-L-methionine-dependent methyltransferases"/>
    <property type="match status" value="1"/>
</dbReference>
<feature type="domain" description="Methyltransferase small" evidence="3">
    <location>
        <begin position="104"/>
        <end position="207"/>
    </location>
</feature>
<accession>A0A2Z4YUC1</accession>
<keyword evidence="2" id="KW-0949">S-adenosyl-L-methionine</keyword>
<dbReference type="PANTHER" id="PTHR47739:SF1">
    <property type="entry name" value="TRNA1(VAL) (ADENINE(37)-N6)-METHYLTRANSFERASE"/>
    <property type="match status" value="1"/>
</dbReference>